<comment type="caution">
    <text evidence="1">The sequence shown here is derived from an EMBL/GenBank/DDBJ whole genome shotgun (WGS) entry which is preliminary data.</text>
</comment>
<protein>
    <submittedName>
        <fullName evidence="1">Uncharacterized protein</fullName>
    </submittedName>
</protein>
<dbReference type="Proteomes" id="UP001250791">
    <property type="component" value="Unassembled WGS sequence"/>
</dbReference>
<organism evidence="1 2">
    <name type="scientific">Rhizobium miluonense</name>
    <dbReference type="NCBI Taxonomy" id="411945"/>
    <lineage>
        <taxon>Bacteria</taxon>
        <taxon>Pseudomonadati</taxon>
        <taxon>Pseudomonadota</taxon>
        <taxon>Alphaproteobacteria</taxon>
        <taxon>Hyphomicrobiales</taxon>
        <taxon>Rhizobiaceae</taxon>
        <taxon>Rhizobium/Agrobacterium group</taxon>
        <taxon>Rhizobium</taxon>
    </lineage>
</organism>
<gene>
    <name evidence="1" type="ORF">J2W52_005671</name>
</gene>
<name>A0ABU1SYG3_9HYPH</name>
<evidence type="ECO:0000313" key="1">
    <source>
        <dbReference type="EMBL" id="MDR6904038.1"/>
    </source>
</evidence>
<sequence length="95" mass="10408">MSIHEKRMVLERLVIRGEGAAEVPSSVCEMVFRGRPELQLRPANSPDTAGLLSAQIGHSVQIKRMSATEEFQTDSVCNNRVVGSDPFKSNAIHGM</sequence>
<proteinExistence type="predicted"/>
<evidence type="ECO:0000313" key="2">
    <source>
        <dbReference type="Proteomes" id="UP001250791"/>
    </source>
</evidence>
<dbReference type="RefSeq" id="WP_162709794.1">
    <property type="nucleotide sequence ID" value="NZ_JAVDUP010000012.1"/>
</dbReference>
<accession>A0ABU1SYG3</accession>
<reference evidence="1 2" key="1">
    <citation type="submission" date="2023-07" db="EMBL/GenBank/DDBJ databases">
        <title>Sorghum-associated microbial communities from plants grown in Nebraska, USA.</title>
        <authorList>
            <person name="Schachtman D."/>
        </authorList>
    </citation>
    <scope>NUCLEOTIDE SEQUENCE [LARGE SCALE GENOMIC DNA]</scope>
    <source>
        <strain evidence="1 2">3199</strain>
    </source>
</reference>
<dbReference type="EMBL" id="JAVDUP010000012">
    <property type="protein sequence ID" value="MDR6904038.1"/>
    <property type="molecule type" value="Genomic_DNA"/>
</dbReference>
<keyword evidence="2" id="KW-1185">Reference proteome</keyword>